<dbReference type="Proteomes" id="UP001241377">
    <property type="component" value="Unassembled WGS sequence"/>
</dbReference>
<name>A0ACC2VP02_9TREE</name>
<evidence type="ECO:0000313" key="2">
    <source>
        <dbReference type="Proteomes" id="UP001241377"/>
    </source>
</evidence>
<protein>
    <submittedName>
        <fullName evidence="1">Uncharacterized protein</fullName>
    </submittedName>
</protein>
<sequence>MLFSRSFTLAFAASAFASLPGFGSSDGFVKMEFDILKDLGLSTSLNDFITSLLPENLSARDNSGSAPLINERTFYVSKLSIGNPASEVEVLLDTGSSDLWVMSSRNPQCKDNGGSIDCEQYGTYNETASTTFKNNHTNFYIQYLDKTYANGTWGTDQIALTDSLKLKDASFAVAEDSDSNVGVFGIGFIELESGLEKYINVPALMKQQGLINKVAYSLYLGSMESNKGNILFGGVDHAKYSGDLKEIDISLQDGKYPYLQIPLTQISVQKESSSSKAFDAKDSKFSSLFNKRSGDNQSINTNSAPALLDSGTTLSLLPDDIMKLVVEAIDHEAAYNTAAGGYIVNCTLALPLNSVTFTFDGEKDIVVPMTDLIISLGNSGTGGQQCMLGLVPGSMLILGDNFLRSAYSVFNLDDKTISIAQVKYSDDQDIQVIS</sequence>
<keyword evidence="2" id="KW-1185">Reference proteome</keyword>
<proteinExistence type="predicted"/>
<comment type="caution">
    <text evidence="1">The sequence shown here is derived from an EMBL/GenBank/DDBJ whole genome shotgun (WGS) entry which is preliminary data.</text>
</comment>
<dbReference type="EMBL" id="JASBWR010000061">
    <property type="protein sequence ID" value="KAJ9100849.1"/>
    <property type="molecule type" value="Genomic_DNA"/>
</dbReference>
<accession>A0ACC2VP02</accession>
<organism evidence="1 2">
    <name type="scientific">Naganishia cerealis</name>
    <dbReference type="NCBI Taxonomy" id="610337"/>
    <lineage>
        <taxon>Eukaryota</taxon>
        <taxon>Fungi</taxon>
        <taxon>Dikarya</taxon>
        <taxon>Basidiomycota</taxon>
        <taxon>Agaricomycotina</taxon>
        <taxon>Tremellomycetes</taxon>
        <taxon>Filobasidiales</taxon>
        <taxon>Filobasidiaceae</taxon>
        <taxon>Naganishia</taxon>
    </lineage>
</organism>
<reference evidence="1" key="1">
    <citation type="submission" date="2023-04" db="EMBL/GenBank/DDBJ databases">
        <title>Draft Genome sequencing of Naganishia species isolated from polar environments using Oxford Nanopore Technology.</title>
        <authorList>
            <person name="Leo P."/>
            <person name="Venkateswaran K."/>
        </authorList>
    </citation>
    <scope>NUCLEOTIDE SEQUENCE</scope>
    <source>
        <strain evidence="1">MNA-CCFEE 5261</strain>
    </source>
</reference>
<evidence type="ECO:0000313" key="1">
    <source>
        <dbReference type="EMBL" id="KAJ9100849.1"/>
    </source>
</evidence>
<gene>
    <name evidence="1" type="ORF">QFC19_005456</name>
</gene>